<sequence length="59" mass="5844">MTIGDKSTRWVIDAAYAATGAAGAVGGATLGGSSGACEALSTASAPVSGVEPLRRRRRH</sequence>
<dbReference type="EMBL" id="CP009111">
    <property type="protein sequence ID" value="ANS31418.1"/>
    <property type="molecule type" value="Genomic_DNA"/>
</dbReference>
<evidence type="ECO:0000313" key="1">
    <source>
        <dbReference type="EMBL" id="ANS31418.1"/>
    </source>
</evidence>
<dbReference type="Proteomes" id="UP000186108">
    <property type="component" value="Chromosome"/>
</dbReference>
<organism evidence="1 2">
    <name type="scientific">Rhodococcus opacus</name>
    <name type="common">Nocardia opaca</name>
    <dbReference type="NCBI Taxonomy" id="37919"/>
    <lineage>
        <taxon>Bacteria</taxon>
        <taxon>Bacillati</taxon>
        <taxon>Actinomycetota</taxon>
        <taxon>Actinomycetes</taxon>
        <taxon>Mycobacteriales</taxon>
        <taxon>Nocardiaceae</taxon>
        <taxon>Rhodococcus</taxon>
    </lineage>
</organism>
<protein>
    <submittedName>
        <fullName evidence="1">Uncharacterized protein</fullName>
    </submittedName>
</protein>
<name>A0A1B1KFQ6_RHOOP</name>
<dbReference type="RefSeq" id="WP_065492610.1">
    <property type="nucleotide sequence ID" value="NZ_CP009111.1"/>
</dbReference>
<gene>
    <name evidence="1" type="ORF">R1CP_34015</name>
</gene>
<evidence type="ECO:0000313" key="2">
    <source>
        <dbReference type="Proteomes" id="UP000186108"/>
    </source>
</evidence>
<accession>A0A1B1KFQ6</accession>
<reference evidence="1 2" key="1">
    <citation type="submission" date="2014-07" db="EMBL/GenBank/DDBJ databases">
        <authorList>
            <person name="Zhang J.E."/>
            <person name="Yang H."/>
            <person name="Guo J."/>
            <person name="Deng Z."/>
            <person name="Luo H."/>
            <person name="Luo M."/>
            <person name="Zhao B."/>
        </authorList>
    </citation>
    <scope>NUCLEOTIDE SEQUENCE [LARGE SCALE GENOMIC DNA]</scope>
    <source>
        <strain evidence="1 2">1CP</strain>
    </source>
</reference>
<dbReference type="AlphaFoldDB" id="A0A1B1KFQ6"/>
<dbReference type="PATRIC" id="fig|37919.13.peg.7147"/>
<proteinExistence type="predicted"/>